<dbReference type="Proteomes" id="UP000751190">
    <property type="component" value="Unassembled WGS sequence"/>
</dbReference>
<gene>
    <name evidence="2" type="ORF">KFE25_002608</name>
</gene>
<dbReference type="InterPro" id="IPR036691">
    <property type="entry name" value="Endo/exonu/phosph_ase_sf"/>
</dbReference>
<feature type="compositionally biased region" description="Acidic residues" evidence="1">
    <location>
        <begin position="185"/>
        <end position="197"/>
    </location>
</feature>
<dbReference type="EMBL" id="JAGTXO010000010">
    <property type="protein sequence ID" value="KAG8465301.1"/>
    <property type="molecule type" value="Genomic_DNA"/>
</dbReference>
<evidence type="ECO:0000313" key="2">
    <source>
        <dbReference type="EMBL" id="KAG8465301.1"/>
    </source>
</evidence>
<name>A0A8J5XHF6_DIALT</name>
<feature type="region of interest" description="Disordered" evidence="1">
    <location>
        <begin position="176"/>
        <end position="244"/>
    </location>
</feature>
<proteinExistence type="predicted"/>
<keyword evidence="3" id="KW-1185">Reference proteome</keyword>
<accession>A0A8J5XHF6</accession>
<reference evidence="2" key="1">
    <citation type="submission" date="2021-05" db="EMBL/GenBank/DDBJ databases">
        <title>The genome of the haptophyte Pavlova lutheri (Diacronema luteri, Pavlovales) - a model for lipid biosynthesis in eukaryotic algae.</title>
        <authorList>
            <person name="Hulatt C.J."/>
            <person name="Posewitz M.C."/>
        </authorList>
    </citation>
    <scope>NUCLEOTIDE SEQUENCE</scope>
    <source>
        <strain evidence="2">NIVA-4/92</strain>
    </source>
</reference>
<dbReference type="AlphaFoldDB" id="A0A8J5XHF6"/>
<dbReference type="SUPFAM" id="SSF56219">
    <property type="entry name" value="DNase I-like"/>
    <property type="match status" value="1"/>
</dbReference>
<sequence length="570" mass="59930">MAEAGARAPETALLECGLTMITWNVGCNELSTRELQRCLLNTAAVLNRAIDRAREHGRHVIVCLQECRCFFLPALLPHLRGGMRLVPVESEHALDGRPILYSSAREQSAPLELQLGRVRHVDLLKPAAGHRFTAAHSRSDGSSDSDVSTASADAEYAASDRAAAADGGRAALADILSERGGDGDGGVDDGGSVDDGDSSNGGKSADDNGDTSDDDRSAGARGARACRPRTPRAAPAGARAERGATRNWHGSMTVARFRLVARDAPSPRGGRPCPRPLSIRFDVANAHILAQSTGSGAGFQTGRAVRRAQQLRVQRFLKRKRGIERDGTLPRRAAPVTPLILCADANEDADAVFAPARWRARGVRARGGKMGAHGLSAESDRPQAYAEHCHNLWCVARALPPRAAGAGDGVDAGAGDGVDAGADADGRHGWRHGSFHGWLAKGELVNGGRIIDWILLTKPRARSGPAPGVADAPGVCGSGAGARACRVVVHGAQLLSDHPWWHPSEAAMAVGGGDAWADALQRGIAAQPERPGQLACVRHGPFPADHFPVVAELTISQVPEDADEQRQSLT</sequence>
<protein>
    <submittedName>
        <fullName evidence="2">Uncharacterized protein</fullName>
    </submittedName>
</protein>
<comment type="caution">
    <text evidence="2">The sequence shown here is derived from an EMBL/GenBank/DDBJ whole genome shotgun (WGS) entry which is preliminary data.</text>
</comment>
<organism evidence="2 3">
    <name type="scientific">Diacronema lutheri</name>
    <name type="common">Unicellular marine alga</name>
    <name type="synonym">Monochrysis lutheri</name>
    <dbReference type="NCBI Taxonomy" id="2081491"/>
    <lineage>
        <taxon>Eukaryota</taxon>
        <taxon>Haptista</taxon>
        <taxon>Haptophyta</taxon>
        <taxon>Pavlovophyceae</taxon>
        <taxon>Pavlovales</taxon>
        <taxon>Pavlovaceae</taxon>
        <taxon>Diacronema</taxon>
    </lineage>
</organism>
<evidence type="ECO:0000256" key="1">
    <source>
        <dbReference type="SAM" id="MobiDB-lite"/>
    </source>
</evidence>
<evidence type="ECO:0000313" key="3">
    <source>
        <dbReference type="Proteomes" id="UP000751190"/>
    </source>
</evidence>